<protein>
    <submittedName>
        <fullName evidence="2">Uncharacterized protein</fullName>
    </submittedName>
</protein>
<accession>A0A0D2MGD3</accession>
<dbReference type="GO" id="GO:0035869">
    <property type="term" value="C:ciliary transition zone"/>
    <property type="evidence" value="ECO:0007669"/>
    <property type="project" value="TreeGrafter"/>
</dbReference>
<keyword evidence="1" id="KW-0175">Coiled coil</keyword>
<dbReference type="GeneID" id="25731340"/>
<evidence type="ECO:0000313" key="2">
    <source>
        <dbReference type="EMBL" id="KIY94125.1"/>
    </source>
</evidence>
<evidence type="ECO:0000256" key="1">
    <source>
        <dbReference type="SAM" id="Coils"/>
    </source>
</evidence>
<dbReference type="EMBL" id="KK104298">
    <property type="protein sequence ID" value="KIY94125.1"/>
    <property type="molecule type" value="Genomic_DNA"/>
</dbReference>
<dbReference type="RefSeq" id="XP_013893145.1">
    <property type="nucleotide sequence ID" value="XM_014037691.1"/>
</dbReference>
<dbReference type="Proteomes" id="UP000054498">
    <property type="component" value="Unassembled WGS sequence"/>
</dbReference>
<dbReference type="AlphaFoldDB" id="A0A0D2MGD3"/>
<dbReference type="PANTHER" id="PTHR14240:SF1">
    <property type="entry name" value="PROTEIN FANTOM-RELATED"/>
    <property type="match status" value="1"/>
</dbReference>
<organism evidence="2 3">
    <name type="scientific">Monoraphidium neglectum</name>
    <dbReference type="NCBI Taxonomy" id="145388"/>
    <lineage>
        <taxon>Eukaryota</taxon>
        <taxon>Viridiplantae</taxon>
        <taxon>Chlorophyta</taxon>
        <taxon>core chlorophytes</taxon>
        <taxon>Chlorophyceae</taxon>
        <taxon>CS clade</taxon>
        <taxon>Sphaeropleales</taxon>
        <taxon>Selenastraceae</taxon>
        <taxon>Monoraphidium</taxon>
    </lineage>
</organism>
<gene>
    <name evidence="2" type="ORF">MNEG_13838</name>
</gene>
<evidence type="ECO:0000313" key="3">
    <source>
        <dbReference type="Proteomes" id="UP000054498"/>
    </source>
</evidence>
<keyword evidence="3" id="KW-1185">Reference proteome</keyword>
<feature type="coiled-coil region" evidence="1">
    <location>
        <begin position="22"/>
        <end position="56"/>
    </location>
</feature>
<name>A0A0D2MGD3_9CHLO</name>
<dbReference type="STRING" id="145388.A0A0D2MGD3"/>
<dbReference type="OrthoDB" id="26525at2759"/>
<sequence length="150" mass="16606">MVFGAAAGHNTSYTATRPCARYVEHKLELDGIRAAAEKMQRQLDDTHKQLAAEVAKRFTLEEAGARARLEAGRAGELAAQLAAERSDRIKLEKEYLELQGRAFAAPGSAMAEVRQLREELFGARRERALGEAREADLRREMAALRRQVGG</sequence>
<dbReference type="KEGG" id="mng:MNEG_13838"/>
<proteinExistence type="predicted"/>
<reference evidence="2 3" key="1">
    <citation type="journal article" date="2013" name="BMC Genomics">
        <title>Reconstruction of the lipid metabolism for the microalga Monoraphidium neglectum from its genome sequence reveals characteristics suitable for biofuel production.</title>
        <authorList>
            <person name="Bogen C."/>
            <person name="Al-Dilaimi A."/>
            <person name="Albersmeier A."/>
            <person name="Wichmann J."/>
            <person name="Grundmann M."/>
            <person name="Rupp O."/>
            <person name="Lauersen K.J."/>
            <person name="Blifernez-Klassen O."/>
            <person name="Kalinowski J."/>
            <person name="Goesmann A."/>
            <person name="Mussgnug J.H."/>
            <person name="Kruse O."/>
        </authorList>
    </citation>
    <scope>NUCLEOTIDE SEQUENCE [LARGE SCALE GENOMIC DNA]</scope>
    <source>
        <strain evidence="2 3">SAG 48.87</strain>
    </source>
</reference>
<dbReference type="PANTHER" id="PTHR14240">
    <property type="entry name" value="RETINITIS PIGMENTOSA GTPASE REGULATOR-INTERACTING PROTEIN"/>
    <property type="match status" value="1"/>
</dbReference>
<dbReference type="InterPro" id="IPR031139">
    <property type="entry name" value="RPGRIP1_fam"/>
</dbReference>
<dbReference type="GO" id="GO:1905515">
    <property type="term" value="P:non-motile cilium assembly"/>
    <property type="evidence" value="ECO:0007669"/>
    <property type="project" value="TreeGrafter"/>
</dbReference>